<sequence>MKKGVVALRIPTEEVNYTKLSSKVYQQYALKELAENIILLDSGHAKLMVTSIIHTKSSYSNHILRINLPGVSIIG</sequence>
<proteinExistence type="predicted"/>
<evidence type="ECO:0000313" key="2">
    <source>
        <dbReference type="Proteomes" id="UP000679179"/>
    </source>
</evidence>
<dbReference type="Proteomes" id="UP000679179">
    <property type="component" value="Unassembled WGS sequence"/>
</dbReference>
<keyword evidence="2" id="KW-1185">Reference proteome</keyword>
<dbReference type="AlphaFoldDB" id="A0A919VFH2"/>
<name>A0A919VFH2_9CLOT</name>
<organism evidence="1 2">
    <name type="scientific">Clostridium polyendosporum</name>
    <dbReference type="NCBI Taxonomy" id="69208"/>
    <lineage>
        <taxon>Bacteria</taxon>
        <taxon>Bacillati</taxon>
        <taxon>Bacillota</taxon>
        <taxon>Clostridia</taxon>
        <taxon>Eubacteriales</taxon>
        <taxon>Clostridiaceae</taxon>
        <taxon>Clostridium</taxon>
    </lineage>
</organism>
<evidence type="ECO:0000313" key="1">
    <source>
        <dbReference type="EMBL" id="GIM30299.1"/>
    </source>
</evidence>
<protein>
    <submittedName>
        <fullName evidence="1">Uncharacterized protein</fullName>
    </submittedName>
</protein>
<comment type="caution">
    <text evidence="1">The sequence shown here is derived from an EMBL/GenBank/DDBJ whole genome shotgun (WGS) entry which is preliminary data.</text>
</comment>
<accession>A0A919VFH2</accession>
<dbReference type="EMBL" id="BOPZ01000032">
    <property type="protein sequence ID" value="GIM30299.1"/>
    <property type="molecule type" value="Genomic_DNA"/>
</dbReference>
<reference evidence="1" key="1">
    <citation type="submission" date="2021-03" db="EMBL/GenBank/DDBJ databases">
        <title>Taxonomic study of Clostridium polyendosporum from meadow-gley soil under rice.</title>
        <authorList>
            <person name="Kobayashi H."/>
            <person name="Tanizawa Y."/>
            <person name="Yagura M."/>
        </authorList>
    </citation>
    <scope>NUCLEOTIDE SEQUENCE</scope>
    <source>
        <strain evidence="1">JCM 30710</strain>
    </source>
</reference>
<gene>
    <name evidence="1" type="ORF">CPJCM30710_29650</name>
</gene>